<dbReference type="KEGG" id="agl:PYTT_1842"/>
<dbReference type="GO" id="GO:0003723">
    <property type="term" value="F:RNA binding"/>
    <property type="evidence" value="ECO:0007669"/>
    <property type="project" value="UniProtKB-KW"/>
</dbReference>
<organism evidence="15 16">
    <name type="scientific">Akkermansia glycaniphila</name>
    <dbReference type="NCBI Taxonomy" id="1679444"/>
    <lineage>
        <taxon>Bacteria</taxon>
        <taxon>Pseudomonadati</taxon>
        <taxon>Verrucomicrobiota</taxon>
        <taxon>Verrucomicrobiia</taxon>
        <taxon>Verrucomicrobiales</taxon>
        <taxon>Akkermansiaceae</taxon>
        <taxon>Akkermansia</taxon>
    </lineage>
</organism>
<evidence type="ECO:0000256" key="11">
    <source>
        <dbReference type="RuleBase" id="RU003953"/>
    </source>
</evidence>
<dbReference type="InterPro" id="IPR002646">
    <property type="entry name" value="PolA_pol_head_dom"/>
</dbReference>
<keyword evidence="2 11" id="KW-0808">Transferase</keyword>
<evidence type="ECO:0000256" key="7">
    <source>
        <dbReference type="ARBA" id="ARBA00022800"/>
    </source>
</evidence>
<dbReference type="STRING" id="1679444.PYTT_1842"/>
<dbReference type="InterPro" id="IPR006674">
    <property type="entry name" value="HD_domain"/>
</dbReference>
<evidence type="ECO:0000259" key="12">
    <source>
        <dbReference type="Pfam" id="PF01743"/>
    </source>
</evidence>
<dbReference type="Pfam" id="PF01966">
    <property type="entry name" value="HD"/>
    <property type="match status" value="1"/>
</dbReference>
<dbReference type="OrthoDB" id="9805698at2"/>
<evidence type="ECO:0000256" key="5">
    <source>
        <dbReference type="ARBA" id="ARBA00022723"/>
    </source>
</evidence>
<gene>
    <name evidence="15" type="ORF">PYTT_1842</name>
</gene>
<evidence type="ECO:0000256" key="6">
    <source>
        <dbReference type="ARBA" id="ARBA00022741"/>
    </source>
</evidence>
<dbReference type="PANTHER" id="PTHR47545">
    <property type="entry name" value="MULTIFUNCTIONAL CCA PROTEIN"/>
    <property type="match status" value="1"/>
</dbReference>
<dbReference type="PATRIC" id="fig|1679444.3.peg.1811"/>
<name>A0A1C7P8X5_9BACT</name>
<dbReference type="InterPro" id="IPR043519">
    <property type="entry name" value="NT_sf"/>
</dbReference>
<dbReference type="GO" id="GO:0046872">
    <property type="term" value="F:metal ion binding"/>
    <property type="evidence" value="ECO:0007669"/>
    <property type="project" value="UniProtKB-KW"/>
</dbReference>
<dbReference type="Pfam" id="PF12627">
    <property type="entry name" value="PolyA_pol_RNAbd"/>
    <property type="match status" value="1"/>
</dbReference>
<dbReference type="GO" id="GO:0008033">
    <property type="term" value="P:tRNA processing"/>
    <property type="evidence" value="ECO:0007669"/>
    <property type="project" value="UniProtKB-KW"/>
</dbReference>
<dbReference type="GO" id="GO:0005524">
    <property type="term" value="F:ATP binding"/>
    <property type="evidence" value="ECO:0007669"/>
    <property type="project" value="UniProtKB-KW"/>
</dbReference>
<dbReference type="SUPFAM" id="SSF81301">
    <property type="entry name" value="Nucleotidyltransferase"/>
    <property type="match status" value="1"/>
</dbReference>
<evidence type="ECO:0000259" key="13">
    <source>
        <dbReference type="Pfam" id="PF01966"/>
    </source>
</evidence>
<evidence type="ECO:0000256" key="8">
    <source>
        <dbReference type="ARBA" id="ARBA00022840"/>
    </source>
</evidence>
<dbReference type="Gene3D" id="1.10.3090.10">
    <property type="entry name" value="cca-adding enzyme, domain 2"/>
    <property type="match status" value="1"/>
</dbReference>
<keyword evidence="6" id="KW-0547">Nucleotide-binding</keyword>
<feature type="domain" description="HD" evidence="13">
    <location>
        <begin position="254"/>
        <end position="334"/>
    </location>
</feature>
<keyword evidence="4" id="KW-0548">Nucleotidyltransferase</keyword>
<proteinExistence type="inferred from homology"/>
<dbReference type="InterPro" id="IPR050124">
    <property type="entry name" value="tRNA_CCA-adding_enzyme"/>
</dbReference>
<dbReference type="CDD" id="cd05398">
    <property type="entry name" value="NT_ClassII-CCAase"/>
    <property type="match status" value="1"/>
</dbReference>
<dbReference type="GO" id="GO:0042245">
    <property type="term" value="P:RNA repair"/>
    <property type="evidence" value="ECO:0007669"/>
    <property type="project" value="UniProtKB-KW"/>
</dbReference>
<protein>
    <submittedName>
        <fullName evidence="15">Poly a polymerase head domain</fullName>
    </submittedName>
</protein>
<evidence type="ECO:0000256" key="3">
    <source>
        <dbReference type="ARBA" id="ARBA00022694"/>
    </source>
</evidence>
<feature type="domain" description="Poly A polymerase head" evidence="12">
    <location>
        <begin position="29"/>
        <end position="149"/>
    </location>
</feature>
<evidence type="ECO:0000256" key="4">
    <source>
        <dbReference type="ARBA" id="ARBA00022695"/>
    </source>
</evidence>
<keyword evidence="10 11" id="KW-0694">RNA-binding</keyword>
<evidence type="ECO:0000256" key="9">
    <source>
        <dbReference type="ARBA" id="ARBA00022842"/>
    </source>
</evidence>
<keyword evidence="5" id="KW-0479">Metal-binding</keyword>
<evidence type="ECO:0000256" key="10">
    <source>
        <dbReference type="ARBA" id="ARBA00022884"/>
    </source>
</evidence>
<dbReference type="EMBL" id="LT629973">
    <property type="protein sequence ID" value="SEH93444.1"/>
    <property type="molecule type" value="Genomic_DNA"/>
</dbReference>
<reference evidence="16" key="1">
    <citation type="submission" date="2016-09" db="EMBL/GenBank/DDBJ databases">
        <authorList>
            <person name="Koehorst J."/>
        </authorList>
    </citation>
    <scope>NUCLEOTIDE SEQUENCE [LARGE SCALE GENOMIC DNA]</scope>
</reference>
<keyword evidence="3" id="KW-0819">tRNA processing</keyword>
<sequence>MGVHVQDASGIEGEARAVAFRLREAGHEAFFVGGSVRDRLLGLPVREVDIATSARPEEVLRLFPNSWAVGVSFGVVLVPGGRFHFDVATFREDGEYLDGRHPEGVRFATAREDVERRDFTVNGLLEDPVSGEVIDYVGGLEDLRRRELRAIGDPERRFREDSLRLLRGVRLAVTKGFSLEAGTWQALRNLAFLIGRVAPERVHQELDRIWLSSGRGRGLDLLMDSGLMGEVVPEFLALRGCEQPPQWHPEGDVYTHTRMMLDLLEGEPSLSLVWAVLLHDIGKPACFRVDETGRIRFNGHDAVGALLAGEILRRLKYSREMVQSVVRKVERHMQFMNVRSMRSGKLRLFMAGADFADELALHRADCLASNGGLENYDFVCGELAKLKDVPVLPQPLLQGRDLMALGLRPGPLFRLVLEGALIEQAEGLFADRKGALKWLADYVCSASMA</sequence>
<comment type="similarity">
    <text evidence="11">Belongs to the tRNA nucleotidyltransferase/poly(A) polymerase family.</text>
</comment>
<evidence type="ECO:0000256" key="1">
    <source>
        <dbReference type="ARBA" id="ARBA00001946"/>
    </source>
</evidence>
<dbReference type="Pfam" id="PF01743">
    <property type="entry name" value="PolyA_pol"/>
    <property type="match status" value="1"/>
</dbReference>
<dbReference type="InterPro" id="IPR032828">
    <property type="entry name" value="PolyA_RNA-bd"/>
</dbReference>
<evidence type="ECO:0000256" key="2">
    <source>
        <dbReference type="ARBA" id="ARBA00022679"/>
    </source>
</evidence>
<keyword evidence="16" id="KW-1185">Reference proteome</keyword>
<keyword evidence="9" id="KW-0460">Magnesium</keyword>
<dbReference type="Gene3D" id="3.30.460.10">
    <property type="entry name" value="Beta Polymerase, domain 2"/>
    <property type="match status" value="1"/>
</dbReference>
<evidence type="ECO:0000259" key="14">
    <source>
        <dbReference type="Pfam" id="PF12627"/>
    </source>
</evidence>
<accession>A0A1C7P8X5</accession>
<keyword evidence="8" id="KW-0067">ATP-binding</keyword>
<dbReference type="PANTHER" id="PTHR47545:SF1">
    <property type="entry name" value="MULTIFUNCTIONAL CCA PROTEIN"/>
    <property type="match status" value="1"/>
</dbReference>
<dbReference type="SUPFAM" id="SSF81891">
    <property type="entry name" value="Poly A polymerase C-terminal region-like"/>
    <property type="match status" value="1"/>
</dbReference>
<evidence type="ECO:0000313" key="15">
    <source>
        <dbReference type="EMBL" id="SEH93444.1"/>
    </source>
</evidence>
<comment type="cofactor">
    <cofactor evidence="1">
        <name>Mg(2+)</name>
        <dbReference type="ChEBI" id="CHEBI:18420"/>
    </cofactor>
</comment>
<dbReference type="CDD" id="cd00077">
    <property type="entry name" value="HDc"/>
    <property type="match status" value="1"/>
</dbReference>
<dbReference type="Proteomes" id="UP000176204">
    <property type="component" value="Chromosome I"/>
</dbReference>
<dbReference type="GO" id="GO:0016779">
    <property type="term" value="F:nucleotidyltransferase activity"/>
    <property type="evidence" value="ECO:0007669"/>
    <property type="project" value="UniProtKB-KW"/>
</dbReference>
<evidence type="ECO:0000313" key="16">
    <source>
        <dbReference type="Proteomes" id="UP000176204"/>
    </source>
</evidence>
<dbReference type="RefSeq" id="WP_083077090.1">
    <property type="nucleotide sequence ID" value="NZ_LIGX01000041.1"/>
</dbReference>
<dbReference type="InterPro" id="IPR003607">
    <property type="entry name" value="HD/PDEase_dom"/>
</dbReference>
<dbReference type="AlphaFoldDB" id="A0A1C7P8X5"/>
<keyword evidence="7" id="KW-0692">RNA repair</keyword>
<feature type="domain" description="tRNA nucleotidyltransferase/poly(A) polymerase RNA and SrmB- binding" evidence="14">
    <location>
        <begin position="176"/>
        <end position="235"/>
    </location>
</feature>